<dbReference type="GO" id="GO:0008982">
    <property type="term" value="F:protein-N(PI)-phosphohistidine-sugar phosphotransferase activity"/>
    <property type="evidence" value="ECO:0007669"/>
    <property type="project" value="InterPro"/>
</dbReference>
<dbReference type="InterPro" id="IPR016152">
    <property type="entry name" value="PTrfase/Anion_transptr"/>
</dbReference>
<dbReference type="InterPro" id="IPR036634">
    <property type="entry name" value="PRD_sf"/>
</dbReference>
<evidence type="ECO:0000259" key="6">
    <source>
        <dbReference type="PROSITE" id="PS51094"/>
    </source>
</evidence>
<keyword evidence="4" id="KW-0010">Activator</keyword>
<sequence length="703" mass="79798">MILDQRCIAIMTKIVHAASPVSPQELMEELHVSKRTIYYDIEKINDWLEQANLPQLDYVRSAGFYISEKESALIKKKLATFDKKTNYEFSPKERAAWIAILILTRDAKIYLHDLMETLHVSRSTLLADLKQLKEQLGHFQVELHFHKSSGYYMVGEEQAKRKMLISYLSHLLTNKSWDALLTEIQLIGQQQPASDAFHSAELDVIYHILHEYEPLTGVRYTDEVMQALSAHLLLLIKRFSRGRYIQMDPVEKDVIKRTKEYQAASQICQQLETVFDLNVPEDEIHYIATFLLGAKISDYQLVDVENQDTANLKHIVTLMVDDFQKFACVFFQNREELERNLFIHLKPAYFRIKYGIGIDNPLSSSMQHSYPDLFVLTKKVVHHFEHVLGKPISDDEVAYIAMHFGGWINKEGVKVESRKKAVVVCSSGIGTSRILQKQLEDLLPTVDVVNALTAREYENANLSGIDFVFSTTPVSEKGVAVFVVNPILSHAEKASLLKQFQAGETVPGQINPEALLSIVEKHAHITDGDKLLQELKTFLQNNKEMKNEVDQRPMLNEILTKDKIQFAESANSWQEALQMAAAPLLADQSISQGYIDTMIENVHQMGPYIVIAPGIALPHARPEAGVNKLGMSFLQLRQSCSFSEKAEHQVSLLFVLAAIDNDTHLTALSQLSKMLSDRDNIEKLQTAQSADEVLPIINQYSHI</sequence>
<dbReference type="Proteomes" id="UP001139179">
    <property type="component" value="Unassembled WGS sequence"/>
</dbReference>
<evidence type="ECO:0000256" key="1">
    <source>
        <dbReference type="ARBA" id="ARBA00022679"/>
    </source>
</evidence>
<evidence type="ECO:0000256" key="2">
    <source>
        <dbReference type="ARBA" id="ARBA00022737"/>
    </source>
</evidence>
<evidence type="ECO:0000259" key="7">
    <source>
        <dbReference type="PROSITE" id="PS51099"/>
    </source>
</evidence>
<dbReference type="InterPro" id="IPR036388">
    <property type="entry name" value="WH-like_DNA-bd_sf"/>
</dbReference>
<evidence type="ECO:0000313" key="9">
    <source>
        <dbReference type="EMBL" id="MCM3716169.1"/>
    </source>
</evidence>
<dbReference type="SUPFAM" id="SSF52794">
    <property type="entry name" value="PTS system IIB component-like"/>
    <property type="match status" value="1"/>
</dbReference>
<feature type="domain" description="PTS EIIB type-2" evidence="7">
    <location>
        <begin position="419"/>
        <end position="508"/>
    </location>
</feature>
<evidence type="ECO:0000256" key="4">
    <source>
        <dbReference type="ARBA" id="ARBA00023159"/>
    </source>
</evidence>
<accession>A0A9X2DSE6</accession>
<keyword evidence="3" id="KW-0805">Transcription regulation</keyword>
<reference evidence="9" key="1">
    <citation type="submission" date="2022-05" db="EMBL/GenBank/DDBJ databases">
        <title>Comparative Genomics of Spacecraft Associated Microbes.</title>
        <authorList>
            <person name="Tran M.T."/>
            <person name="Wright A."/>
            <person name="Seuylemezian A."/>
            <person name="Eisen J."/>
            <person name="Coil D."/>
        </authorList>
    </citation>
    <scope>NUCLEOTIDE SEQUENCE</scope>
    <source>
        <strain evidence="9">214.1.1</strain>
    </source>
</reference>
<dbReference type="InterPro" id="IPR011608">
    <property type="entry name" value="PRD"/>
</dbReference>
<feature type="domain" description="PRD" evidence="8">
    <location>
        <begin position="196"/>
        <end position="301"/>
    </location>
</feature>
<evidence type="ECO:0000313" key="10">
    <source>
        <dbReference type="Proteomes" id="UP001139179"/>
    </source>
</evidence>
<dbReference type="CDD" id="cd00211">
    <property type="entry name" value="PTS_IIA_fru"/>
    <property type="match status" value="1"/>
</dbReference>
<dbReference type="EMBL" id="JAMBOL010000030">
    <property type="protein sequence ID" value="MCM3716169.1"/>
    <property type="molecule type" value="Genomic_DNA"/>
</dbReference>
<protein>
    <submittedName>
        <fullName evidence="9">BglG family transcription antiterminator</fullName>
    </submittedName>
</protein>
<dbReference type="SUPFAM" id="SSF63520">
    <property type="entry name" value="PTS-regulatory domain, PRD"/>
    <property type="match status" value="2"/>
</dbReference>
<organism evidence="9 10">
    <name type="scientific">Halalkalibacter oceani</name>
    <dbReference type="NCBI Taxonomy" id="1653776"/>
    <lineage>
        <taxon>Bacteria</taxon>
        <taxon>Bacillati</taxon>
        <taxon>Bacillota</taxon>
        <taxon>Bacilli</taxon>
        <taxon>Bacillales</taxon>
        <taxon>Bacillaceae</taxon>
        <taxon>Halalkalibacter</taxon>
    </lineage>
</organism>
<dbReference type="PANTHER" id="PTHR30185">
    <property type="entry name" value="CRYPTIC BETA-GLUCOSIDE BGL OPERON ANTITERMINATOR"/>
    <property type="match status" value="1"/>
</dbReference>
<dbReference type="Gene3D" id="1.10.1790.10">
    <property type="entry name" value="PRD domain"/>
    <property type="match status" value="2"/>
</dbReference>
<feature type="domain" description="PTS EIIA type-2" evidence="6">
    <location>
        <begin position="557"/>
        <end position="700"/>
    </location>
</feature>
<dbReference type="Pfam" id="PF08279">
    <property type="entry name" value="HTH_11"/>
    <property type="match status" value="1"/>
</dbReference>
<keyword evidence="10" id="KW-1185">Reference proteome</keyword>
<dbReference type="RefSeq" id="WP_251224845.1">
    <property type="nucleotide sequence ID" value="NZ_JAMBOL010000030.1"/>
</dbReference>
<keyword evidence="1" id="KW-0808">Transferase</keyword>
<comment type="caution">
    <text evidence="9">The sequence shown here is derived from an EMBL/GenBank/DDBJ whole genome shotgun (WGS) entry which is preliminary data.</text>
</comment>
<dbReference type="SUPFAM" id="SSF55804">
    <property type="entry name" value="Phoshotransferase/anion transport protein"/>
    <property type="match status" value="1"/>
</dbReference>
<evidence type="ECO:0000256" key="3">
    <source>
        <dbReference type="ARBA" id="ARBA00023015"/>
    </source>
</evidence>
<dbReference type="PROSITE" id="PS51099">
    <property type="entry name" value="PTS_EIIB_TYPE_2"/>
    <property type="match status" value="1"/>
</dbReference>
<keyword evidence="5" id="KW-0804">Transcription</keyword>
<feature type="domain" description="PRD" evidence="8">
    <location>
        <begin position="307"/>
        <end position="414"/>
    </location>
</feature>
<dbReference type="GO" id="GO:0006355">
    <property type="term" value="P:regulation of DNA-templated transcription"/>
    <property type="evidence" value="ECO:0007669"/>
    <property type="project" value="InterPro"/>
</dbReference>
<dbReference type="InterPro" id="IPR013011">
    <property type="entry name" value="PTS_EIIB_2"/>
</dbReference>
<dbReference type="InterPro" id="IPR007737">
    <property type="entry name" value="Mga_HTH"/>
</dbReference>
<dbReference type="CDD" id="cd05568">
    <property type="entry name" value="PTS_IIB_bgl_like"/>
    <property type="match status" value="1"/>
</dbReference>
<dbReference type="InterPro" id="IPR036095">
    <property type="entry name" value="PTS_EIIB-like_sf"/>
</dbReference>
<dbReference type="GO" id="GO:0009401">
    <property type="term" value="P:phosphoenolpyruvate-dependent sugar phosphotransferase system"/>
    <property type="evidence" value="ECO:0007669"/>
    <property type="project" value="InterPro"/>
</dbReference>
<dbReference type="PROSITE" id="PS51094">
    <property type="entry name" value="PTS_EIIA_TYPE_2"/>
    <property type="match status" value="1"/>
</dbReference>
<evidence type="ECO:0000256" key="5">
    <source>
        <dbReference type="ARBA" id="ARBA00023163"/>
    </source>
</evidence>
<evidence type="ECO:0000259" key="8">
    <source>
        <dbReference type="PROSITE" id="PS51372"/>
    </source>
</evidence>
<dbReference type="InterPro" id="IPR013196">
    <property type="entry name" value="HTH_11"/>
</dbReference>
<dbReference type="AlphaFoldDB" id="A0A9X2DSE6"/>
<dbReference type="Pfam" id="PF00874">
    <property type="entry name" value="PRD"/>
    <property type="match status" value="2"/>
</dbReference>
<dbReference type="PROSITE" id="PS00372">
    <property type="entry name" value="PTS_EIIA_TYPE_2_HIS"/>
    <property type="match status" value="1"/>
</dbReference>
<dbReference type="PANTHER" id="PTHR30185:SF18">
    <property type="entry name" value="TRANSCRIPTIONAL REGULATOR MTLR"/>
    <property type="match status" value="1"/>
</dbReference>
<dbReference type="PROSITE" id="PS51372">
    <property type="entry name" value="PRD_2"/>
    <property type="match status" value="2"/>
</dbReference>
<dbReference type="Gene3D" id="3.40.930.10">
    <property type="entry name" value="Mannitol-specific EII, Chain A"/>
    <property type="match status" value="1"/>
</dbReference>
<keyword evidence="2" id="KW-0677">Repeat</keyword>
<dbReference type="InterPro" id="IPR050661">
    <property type="entry name" value="BglG_antiterminators"/>
</dbReference>
<dbReference type="Gene3D" id="1.10.10.10">
    <property type="entry name" value="Winged helix-like DNA-binding domain superfamily/Winged helix DNA-binding domain"/>
    <property type="match status" value="2"/>
</dbReference>
<dbReference type="Pfam" id="PF05043">
    <property type="entry name" value="Mga"/>
    <property type="match status" value="1"/>
</dbReference>
<dbReference type="Pfam" id="PF00359">
    <property type="entry name" value="PTS_EIIA_2"/>
    <property type="match status" value="1"/>
</dbReference>
<gene>
    <name evidence="9" type="ORF">M3202_19170</name>
</gene>
<name>A0A9X2DSE6_9BACI</name>
<dbReference type="Gene3D" id="3.40.50.2300">
    <property type="match status" value="1"/>
</dbReference>
<dbReference type="SUPFAM" id="SSF46785">
    <property type="entry name" value="Winged helix' DNA-binding domain"/>
    <property type="match status" value="1"/>
</dbReference>
<proteinExistence type="predicted"/>
<dbReference type="InterPro" id="IPR002178">
    <property type="entry name" value="PTS_EIIA_type-2_dom"/>
</dbReference>
<dbReference type="InterPro" id="IPR036390">
    <property type="entry name" value="WH_DNA-bd_sf"/>
</dbReference>